<keyword evidence="3" id="KW-1185">Reference proteome</keyword>
<proteinExistence type="predicted"/>
<keyword evidence="1" id="KW-0472">Membrane</keyword>
<comment type="caution">
    <text evidence="2">The sequence shown here is derived from an EMBL/GenBank/DDBJ whole genome shotgun (WGS) entry which is preliminary data.</text>
</comment>
<keyword evidence="1" id="KW-0812">Transmembrane</keyword>
<name>A0AAV6K4G9_9ERIC</name>
<feature type="transmembrane region" description="Helical" evidence="1">
    <location>
        <begin position="20"/>
        <end position="42"/>
    </location>
</feature>
<sequence>MNGPIGGIWDSKLNLFPSAAPFSAVRAILVISVLIILIRYSWMTLDKQKPFSPNPVESFVCYIYWYDHTNQVHDPPSSYYHHVSETTCEGEGHAAAAAARMRKLASEGKQTAEWIGEDEGADERVVNRFDQQQMKTFVLEEDYLRERDNVTKVVHTVPGCWESNQSMDLEHPPPKLEKLATDPENQGIITDLLGFARDKEFYKRIGKAWKRGYLLMNDVSPGTDRSSLIAAMANFLEFDIYHLDLASMPSISELRNVLVSTRNRSLIAIQDFDHCAGTGMLHNLVNEVS</sequence>
<evidence type="ECO:0000313" key="3">
    <source>
        <dbReference type="Proteomes" id="UP000823749"/>
    </source>
</evidence>
<evidence type="ECO:0000256" key="1">
    <source>
        <dbReference type="SAM" id="Phobius"/>
    </source>
</evidence>
<evidence type="ECO:0000313" key="2">
    <source>
        <dbReference type="EMBL" id="KAG5547264.1"/>
    </source>
</evidence>
<dbReference type="EMBL" id="JACTNZ010000005">
    <property type="protein sequence ID" value="KAG5547264.1"/>
    <property type="molecule type" value="Genomic_DNA"/>
</dbReference>
<gene>
    <name evidence="2" type="ORF">RHGRI_013065</name>
</gene>
<organism evidence="2 3">
    <name type="scientific">Rhododendron griersonianum</name>
    <dbReference type="NCBI Taxonomy" id="479676"/>
    <lineage>
        <taxon>Eukaryota</taxon>
        <taxon>Viridiplantae</taxon>
        <taxon>Streptophyta</taxon>
        <taxon>Embryophyta</taxon>
        <taxon>Tracheophyta</taxon>
        <taxon>Spermatophyta</taxon>
        <taxon>Magnoliopsida</taxon>
        <taxon>eudicotyledons</taxon>
        <taxon>Gunneridae</taxon>
        <taxon>Pentapetalae</taxon>
        <taxon>asterids</taxon>
        <taxon>Ericales</taxon>
        <taxon>Ericaceae</taxon>
        <taxon>Ericoideae</taxon>
        <taxon>Rhodoreae</taxon>
        <taxon>Rhododendron</taxon>
    </lineage>
</organism>
<protein>
    <submittedName>
        <fullName evidence="2">Uncharacterized protein</fullName>
    </submittedName>
</protein>
<dbReference type="PANTHER" id="PTHR23070">
    <property type="entry name" value="BCS1 AAA-TYPE ATPASE"/>
    <property type="match status" value="1"/>
</dbReference>
<dbReference type="AlphaFoldDB" id="A0AAV6K4G9"/>
<dbReference type="Gene3D" id="3.40.50.300">
    <property type="entry name" value="P-loop containing nucleotide triphosphate hydrolases"/>
    <property type="match status" value="1"/>
</dbReference>
<dbReference type="Proteomes" id="UP000823749">
    <property type="component" value="Chromosome 5"/>
</dbReference>
<reference evidence="2" key="1">
    <citation type="submission" date="2020-08" db="EMBL/GenBank/DDBJ databases">
        <title>Plant Genome Project.</title>
        <authorList>
            <person name="Zhang R.-G."/>
        </authorList>
    </citation>
    <scope>NUCLEOTIDE SEQUENCE</scope>
    <source>
        <strain evidence="2">WSP0</strain>
        <tissue evidence="2">Leaf</tissue>
    </source>
</reference>
<dbReference type="InterPro" id="IPR050747">
    <property type="entry name" value="Mitochondrial_chaperone_BCS1"/>
</dbReference>
<dbReference type="InterPro" id="IPR027417">
    <property type="entry name" value="P-loop_NTPase"/>
</dbReference>
<accession>A0AAV6K4G9</accession>
<keyword evidence="1" id="KW-1133">Transmembrane helix</keyword>